<protein>
    <recommendedName>
        <fullName evidence="1">site-specific DNA-methyltransferase (adenine-specific)</fullName>
        <ecNumber evidence="1">2.1.1.72</ecNumber>
    </recommendedName>
</protein>
<evidence type="ECO:0000313" key="5">
    <source>
        <dbReference type="EMBL" id="AEG43910.1"/>
    </source>
</evidence>
<proteinExistence type="predicted"/>
<dbReference type="GO" id="GO:0009007">
    <property type="term" value="F:site-specific DNA-methyltransferase (adenine-specific) activity"/>
    <property type="evidence" value="ECO:0007669"/>
    <property type="project" value="UniProtKB-EC"/>
</dbReference>
<keyword evidence="2" id="KW-0489">Methyltransferase</keyword>
<dbReference type="Gene3D" id="3.40.50.150">
    <property type="entry name" value="Vaccinia Virus protein VP39"/>
    <property type="match status" value="1"/>
</dbReference>
<dbReference type="REBASE" id="36472">
    <property type="entry name" value="Iva225ORF1135P"/>
</dbReference>
<keyword evidence="6" id="KW-1185">Reference proteome</keyword>
<evidence type="ECO:0000256" key="3">
    <source>
        <dbReference type="ARBA" id="ARBA00022679"/>
    </source>
</evidence>
<dbReference type="SUPFAM" id="SSF53335">
    <property type="entry name" value="S-adenosyl-L-methionine-dependent methyltransferases"/>
    <property type="match status" value="1"/>
</dbReference>
<evidence type="ECO:0000256" key="1">
    <source>
        <dbReference type="ARBA" id="ARBA00011900"/>
    </source>
</evidence>
<comment type="catalytic activity">
    <reaction evidence="4">
        <text>a 2'-deoxyadenosine in DNA + S-adenosyl-L-methionine = an N(6)-methyl-2'-deoxyadenosine in DNA + S-adenosyl-L-homocysteine + H(+)</text>
        <dbReference type="Rhea" id="RHEA:15197"/>
        <dbReference type="Rhea" id="RHEA-COMP:12418"/>
        <dbReference type="Rhea" id="RHEA-COMP:12419"/>
        <dbReference type="ChEBI" id="CHEBI:15378"/>
        <dbReference type="ChEBI" id="CHEBI:57856"/>
        <dbReference type="ChEBI" id="CHEBI:59789"/>
        <dbReference type="ChEBI" id="CHEBI:90615"/>
        <dbReference type="ChEBI" id="CHEBI:90616"/>
        <dbReference type="EC" id="2.1.1.72"/>
    </reaction>
</comment>
<evidence type="ECO:0000256" key="4">
    <source>
        <dbReference type="ARBA" id="ARBA00047942"/>
    </source>
</evidence>
<dbReference type="EMBL" id="CP002810">
    <property type="protein sequence ID" value="AEG43910.1"/>
    <property type="molecule type" value="Genomic_DNA"/>
</dbReference>
<dbReference type="GO" id="GO:0032259">
    <property type="term" value="P:methylation"/>
    <property type="evidence" value="ECO:0007669"/>
    <property type="project" value="UniProtKB-KW"/>
</dbReference>
<dbReference type="HOGENOM" id="CLU_003916_0_0_11"/>
<evidence type="ECO:0000313" key="6">
    <source>
        <dbReference type="Proteomes" id="UP000009236"/>
    </source>
</evidence>
<reference evidence="5 6" key="1">
    <citation type="submission" date="2011-05" db="EMBL/GenBank/DDBJ databases">
        <title>Complete sequence of Isoptericola variabilis 225.</title>
        <authorList>
            <consortium name="US DOE Joint Genome Institute"/>
            <person name="Lucas S."/>
            <person name="Han J."/>
            <person name="Lapidus A."/>
            <person name="Cheng J.-F."/>
            <person name="Goodwin L."/>
            <person name="Pitluck S."/>
            <person name="Peters L."/>
            <person name="Mikhailova N."/>
            <person name="Zeytun A."/>
            <person name="Han C."/>
            <person name="Tapia R."/>
            <person name="Land M."/>
            <person name="Hauser L."/>
            <person name="Kyrpides N."/>
            <person name="Ivanova N."/>
            <person name="Pagani I."/>
            <person name="Siebers A."/>
            <person name="Allgaier M."/>
            <person name="Thelen M."/>
            <person name="Hugenholtz P."/>
            <person name="Gladden J."/>
            <person name="Woyke T."/>
        </authorList>
    </citation>
    <scope>NUCLEOTIDE SEQUENCE [LARGE SCALE GENOMIC DNA]</scope>
    <source>
        <strain evidence="6">225</strain>
    </source>
</reference>
<keyword evidence="3" id="KW-0808">Transferase</keyword>
<dbReference type="Proteomes" id="UP000009236">
    <property type="component" value="Chromosome"/>
</dbReference>
<dbReference type="PANTHER" id="PTHR33841">
    <property type="entry name" value="DNA METHYLTRANSFERASE YEEA-RELATED"/>
    <property type="match status" value="1"/>
</dbReference>
<dbReference type="PANTHER" id="PTHR33841:SF1">
    <property type="entry name" value="DNA METHYLTRANSFERASE A"/>
    <property type="match status" value="1"/>
</dbReference>
<dbReference type="KEGG" id="iva:Isova_1135"/>
<name>F6FRE9_ISOV2</name>
<dbReference type="InterPro" id="IPR029063">
    <property type="entry name" value="SAM-dependent_MTases_sf"/>
</dbReference>
<accession>F6FRE9</accession>
<dbReference type="EC" id="2.1.1.72" evidence="1"/>
<dbReference type="STRING" id="743718.Isova_1135"/>
<dbReference type="eggNOG" id="COG1002">
    <property type="taxonomic scope" value="Bacteria"/>
</dbReference>
<evidence type="ECO:0000256" key="2">
    <source>
        <dbReference type="ARBA" id="ARBA00022603"/>
    </source>
</evidence>
<dbReference type="InterPro" id="IPR050953">
    <property type="entry name" value="N4_N6_ade-DNA_methylase"/>
</dbReference>
<sequence length="1650" mass="183319">MPTSDAIVVGEDWISEHYFGSDSTKQSFQAHVLDRRKAWDAAEKDGEETARRRFVSARGALLGMLSQLGEEGGRYALLPDLYAELRRVLGYASVAYQRKKVGPVEWVHATGLDQAAAPLVIVEAIAVKDVESLLAKGDPIKPARRDRTLLEPYEVDEKTEIFSVARLLSHLFVQEDAPDFALVLAGGWLLVAEKERWAEGRYLAVDLQLVAERADDKRGGETDRALTCLEAASLAPDSEGNLWWPTVLDESVKHTVGVSKDLREGVRLSIEIIANEVVRRRAAQGLEPLPQSEAQNLARQSLRYLYRILFLLYAEASPELGVLPVGEPAYEQGYSLDRLRELTLVEIAGPRAMEGTHLYESLATLFHLVDQGHDGAAGEHREGSVDGEIQRVDDGEDGLTFQPLRADLFLPQATKLIDEVGLGNAALQKVLRHLLLSKESKGKDRGFISYAELGINQLGAVYEGLMSYTGFFAEEDLHEVAKDGNPEKGSWVVPVTRSQSIAPKDFVRTPDEVTGELKPVVHEKGTFVFRLAGRERQQSASYYTPEVLTRFTVSQALVELIGPDEVKEGSVEWEGREVPRKMSAREILDLTVCEPALGSGAFAIEAVRQLAAAYLRRRQEETGVRIDPDAYATELQRVKAYIALHNVYGVDLNGTAVELAEISLWLDTMGKGLQAPWFGLHLKRGNSLIGARRAVYRRDQLAKKAWLTAVPADVPLAPSDADRAAGRSSSLGDVGGRIHHFLLPAAGWGSAVEAKEAKELAPEALARLKAWRKAVLVTPSKKQADELVNLAHRVEALWDLAHQRLRIAEDQVRRSIEVWGADDLPVGGAVTREQIEAALADARGAYQRLRLVMDAWCALWFWPLTDAVTRVTGDDGEEVLTEPPDLDEWIAGLRAVLGVHAETGASGRGRKWTGGNQTFATTADWDELNEAEELELSFAGVQPPERVLRDHPWLVVCQRVAEQQGFFHWELDFAPVFAACGGFDLQVGNPPWVRPDFDEAAALGEHEVAFALEGKLATSRASELRSAILATPAARNFYLDSLTATIATREAVSSSNEYPHLVGLRADLYRCFMEQTWRHKSIRGTTGLIHLESHFTDEKAGKLRAATYSRLRRHWYFKNELKLFAETHHDMKPWGVHVYGSPGEPNFLQAAWIFHPDTIDRSLSHDGSGAEPGLKDLDGAWEVRPHRDRIIKVDEGVLATWWRTIEDGSTPAIESRMIYTVNRSTADVLGKLSGAHRIAGLRAQFSQGWNETTDFKKGHFEKDWGKPESWDDVIIQGPHIHVANPAYKSPNATMANNLDWSTVDAETLDAKAIPTTSYKPRGDRKAYDAAYTHWTRQVVMGRDGEPVDGSPTVDPKYVRHVETAIRADGTTVRTETVSARAFYRLAWRRMAANTGERTLIPALVPPGSAHMHLVYSAALTDGPQSDLVLAAASSHSLIADFMVRVAPKSDIIYSTFNRLPLPDSRSRRQLAIRTLRLNCVTEGYADLWAECYDPAFRDDSWTGLPHRTGWADLGDVGPEWTPDTPLRRAEDRRQALLEIDALVALSLGLTADELCTIYRTQFPVLYGYDRNRDHYDENGRLVPNSVLTTWRKKGGNNGRFSEDELTAVHPGSGVAYTYELPFQTLDREAHMRQAYAEFERRLAAQTGAST</sequence>
<organism evidence="6">
    <name type="scientific">Isoptericola variabilis (strain 225)</name>
    <dbReference type="NCBI Taxonomy" id="743718"/>
    <lineage>
        <taxon>Bacteria</taxon>
        <taxon>Bacillati</taxon>
        <taxon>Actinomycetota</taxon>
        <taxon>Actinomycetes</taxon>
        <taxon>Micrococcales</taxon>
        <taxon>Promicromonosporaceae</taxon>
        <taxon>Isoptericola</taxon>
    </lineage>
</organism>
<gene>
    <name evidence="5" type="ordered locus">Isova_1135</name>
</gene>
<dbReference type="RefSeq" id="WP_013838302.1">
    <property type="nucleotide sequence ID" value="NC_015588.1"/>
</dbReference>